<dbReference type="Proteomes" id="UP000271031">
    <property type="component" value="Unassembled WGS sequence"/>
</dbReference>
<keyword evidence="7" id="KW-0963">Cytoplasm</keyword>
<dbReference type="InterPro" id="IPR000965">
    <property type="entry name" value="GPR_dom"/>
</dbReference>
<evidence type="ECO:0000256" key="2">
    <source>
        <dbReference type="ARBA" id="ARBA00022605"/>
    </source>
</evidence>
<dbReference type="PROSITE" id="PS01223">
    <property type="entry name" value="PROA"/>
    <property type="match status" value="1"/>
</dbReference>
<keyword evidence="2 7" id="KW-0028">Amino-acid biosynthesis</keyword>
<dbReference type="NCBIfam" id="NF001221">
    <property type="entry name" value="PRK00197.1"/>
    <property type="match status" value="1"/>
</dbReference>
<keyword evidence="4 7" id="KW-0521">NADP</keyword>
<dbReference type="UniPathway" id="UPA00098">
    <property type="reaction ID" value="UER00360"/>
</dbReference>
<dbReference type="GO" id="GO:0050661">
    <property type="term" value="F:NADP binding"/>
    <property type="evidence" value="ECO:0007669"/>
    <property type="project" value="InterPro"/>
</dbReference>
<dbReference type="InterPro" id="IPR012134">
    <property type="entry name" value="Glu-5-SA_DH"/>
</dbReference>
<keyword evidence="11" id="KW-1185">Reference proteome</keyword>
<dbReference type="FunFam" id="3.40.309.10:FF:000006">
    <property type="entry name" value="Gamma-glutamyl phosphate reductase"/>
    <property type="match status" value="1"/>
</dbReference>
<sequence length="422" mass="45694">MSEIRNQVEAQARLAKQASRRLAQLSREEKDAALLAIARKLDEDRQTILAANAKDVEQVRAAGQPDSYLDRLRLDDKRIDGLISSLEEMVALTDPVGETIDAWTRPNGIEIEQVRVPLGVIGMVYEARPNVTVDSAAIALKTGNAIVLRGSRTALASNQALVASIRQALESLNLPADAVQYLAITAHESVDALCTLNGLIDVIIPRGGAELIKRVIRTSTVAVLETGVGNCHIFVDESAAYPMAEAIAINAKTSRPAVCNSAETLLLHENWLHAHQQSLLKEFHEAGVELRACERTRSLHPELASILKTADEADFDAEFLDLIIAVRTVKDCSEAIEHIALHGTAHSEAILTENQANAARFLREVDAAAVYHNASTRFTDGGEFGFGAEIGISTQKLHARGPMGLTALTTSKYVIRGNGQIR</sequence>
<evidence type="ECO:0000259" key="9">
    <source>
        <dbReference type="Pfam" id="PF00171"/>
    </source>
</evidence>
<dbReference type="AlphaFoldDB" id="A0A3M8DD07"/>
<dbReference type="HAMAP" id="MF_00412">
    <property type="entry name" value="ProA"/>
    <property type="match status" value="1"/>
</dbReference>
<dbReference type="NCBIfam" id="TIGR00407">
    <property type="entry name" value="proA"/>
    <property type="match status" value="1"/>
</dbReference>
<evidence type="ECO:0000256" key="8">
    <source>
        <dbReference type="SAM" id="Coils"/>
    </source>
</evidence>
<comment type="pathway">
    <text evidence="1 7">Amino-acid biosynthesis; L-proline biosynthesis; L-glutamate 5-semialdehyde from L-glutamate: step 2/2.</text>
</comment>
<dbReference type="CDD" id="cd07079">
    <property type="entry name" value="ALDH_F18-19_ProA-GPR"/>
    <property type="match status" value="1"/>
</dbReference>
<evidence type="ECO:0000313" key="10">
    <source>
        <dbReference type="EMBL" id="RNB85906.1"/>
    </source>
</evidence>
<keyword evidence="3 7" id="KW-0641">Proline biosynthesis</keyword>
<dbReference type="EC" id="1.2.1.41" evidence="7"/>
<dbReference type="InterPro" id="IPR015590">
    <property type="entry name" value="Aldehyde_DH_dom"/>
</dbReference>
<comment type="subcellular location">
    <subcellularLocation>
        <location evidence="7">Cytoplasm</location>
    </subcellularLocation>
</comment>
<evidence type="ECO:0000256" key="4">
    <source>
        <dbReference type="ARBA" id="ARBA00022857"/>
    </source>
</evidence>
<dbReference type="PANTHER" id="PTHR11063">
    <property type="entry name" value="GLUTAMATE SEMIALDEHYDE DEHYDROGENASE"/>
    <property type="match status" value="1"/>
</dbReference>
<comment type="caution">
    <text evidence="10">The sequence shown here is derived from an EMBL/GenBank/DDBJ whole genome shotgun (WGS) entry which is preliminary data.</text>
</comment>
<accession>A0A3M8DD07</accession>
<gene>
    <name evidence="7" type="primary">proA</name>
    <name evidence="10" type="ORF">EDM56_18065</name>
</gene>
<evidence type="ECO:0000313" key="11">
    <source>
        <dbReference type="Proteomes" id="UP000271031"/>
    </source>
</evidence>
<dbReference type="GO" id="GO:0005737">
    <property type="term" value="C:cytoplasm"/>
    <property type="evidence" value="ECO:0007669"/>
    <property type="project" value="UniProtKB-SubCell"/>
</dbReference>
<proteinExistence type="inferred from homology"/>
<keyword evidence="8" id="KW-0175">Coiled coil</keyword>
<organism evidence="10 11">
    <name type="scientific">Brevibacillus fluminis</name>
    <dbReference type="NCBI Taxonomy" id="511487"/>
    <lineage>
        <taxon>Bacteria</taxon>
        <taxon>Bacillati</taxon>
        <taxon>Bacillota</taxon>
        <taxon>Bacilli</taxon>
        <taxon>Bacillales</taxon>
        <taxon>Paenibacillaceae</taxon>
        <taxon>Brevibacillus</taxon>
    </lineage>
</organism>
<protein>
    <recommendedName>
        <fullName evidence="7">Gamma-glutamyl phosphate reductase</fullName>
        <shortName evidence="7">GPR</shortName>
        <ecNumber evidence="7">1.2.1.41</ecNumber>
    </recommendedName>
    <alternativeName>
        <fullName evidence="7">Glutamate-5-semialdehyde dehydrogenase</fullName>
    </alternativeName>
    <alternativeName>
        <fullName evidence="7">Glutamyl-gamma-semialdehyde dehydrogenase</fullName>
        <shortName evidence="7">GSA dehydrogenase</shortName>
    </alternativeName>
</protein>
<dbReference type="PANTHER" id="PTHR11063:SF8">
    <property type="entry name" value="DELTA-1-PYRROLINE-5-CARBOXYLATE SYNTHASE"/>
    <property type="match status" value="1"/>
</dbReference>
<dbReference type="Gene3D" id="3.40.605.10">
    <property type="entry name" value="Aldehyde Dehydrogenase, Chain A, domain 1"/>
    <property type="match status" value="1"/>
</dbReference>
<dbReference type="InterPro" id="IPR020593">
    <property type="entry name" value="G-glutamylP_reductase_CS"/>
</dbReference>
<evidence type="ECO:0000256" key="3">
    <source>
        <dbReference type="ARBA" id="ARBA00022650"/>
    </source>
</evidence>
<dbReference type="RefSeq" id="WP_122919318.1">
    <property type="nucleotide sequence ID" value="NZ_RHHQ01000013.1"/>
</dbReference>
<dbReference type="GO" id="GO:0055129">
    <property type="term" value="P:L-proline biosynthetic process"/>
    <property type="evidence" value="ECO:0007669"/>
    <property type="project" value="UniProtKB-UniRule"/>
</dbReference>
<evidence type="ECO:0000256" key="6">
    <source>
        <dbReference type="ARBA" id="ARBA00049024"/>
    </source>
</evidence>
<evidence type="ECO:0000256" key="5">
    <source>
        <dbReference type="ARBA" id="ARBA00023002"/>
    </source>
</evidence>
<comment type="function">
    <text evidence="7">Catalyzes the NADPH-dependent reduction of L-glutamate 5-phosphate into L-glutamate 5-semialdehyde and phosphate. The product spontaneously undergoes cyclization to form 1-pyrroline-5-carboxylate.</text>
</comment>
<keyword evidence="5 7" id="KW-0560">Oxidoreductase</keyword>
<comment type="similarity">
    <text evidence="7">Belongs to the gamma-glutamyl phosphate reductase family.</text>
</comment>
<dbReference type="Pfam" id="PF00171">
    <property type="entry name" value="Aldedh"/>
    <property type="match status" value="1"/>
</dbReference>
<feature type="coiled-coil region" evidence="8">
    <location>
        <begin position="1"/>
        <end position="28"/>
    </location>
</feature>
<dbReference type="InterPro" id="IPR016162">
    <property type="entry name" value="Ald_DH_N"/>
</dbReference>
<dbReference type="PIRSF" id="PIRSF000151">
    <property type="entry name" value="GPR"/>
    <property type="match status" value="1"/>
</dbReference>
<dbReference type="SUPFAM" id="SSF53720">
    <property type="entry name" value="ALDH-like"/>
    <property type="match status" value="1"/>
</dbReference>
<feature type="domain" description="Aldehyde dehydrogenase" evidence="9">
    <location>
        <begin position="6"/>
        <end position="285"/>
    </location>
</feature>
<dbReference type="InterPro" id="IPR016161">
    <property type="entry name" value="Ald_DH/histidinol_DH"/>
</dbReference>
<dbReference type="EMBL" id="RHHQ01000013">
    <property type="protein sequence ID" value="RNB85906.1"/>
    <property type="molecule type" value="Genomic_DNA"/>
</dbReference>
<evidence type="ECO:0000256" key="7">
    <source>
        <dbReference type="HAMAP-Rule" id="MF_00412"/>
    </source>
</evidence>
<dbReference type="Gene3D" id="3.40.309.10">
    <property type="entry name" value="Aldehyde Dehydrogenase, Chain A, domain 2"/>
    <property type="match status" value="1"/>
</dbReference>
<dbReference type="InterPro" id="IPR016163">
    <property type="entry name" value="Ald_DH_C"/>
</dbReference>
<evidence type="ECO:0000256" key="1">
    <source>
        <dbReference type="ARBA" id="ARBA00004985"/>
    </source>
</evidence>
<dbReference type="OrthoDB" id="9809970at2"/>
<dbReference type="GO" id="GO:0004350">
    <property type="term" value="F:glutamate-5-semialdehyde dehydrogenase activity"/>
    <property type="evidence" value="ECO:0007669"/>
    <property type="project" value="UniProtKB-UniRule"/>
</dbReference>
<comment type="catalytic activity">
    <reaction evidence="6 7">
        <text>L-glutamate 5-semialdehyde + phosphate + NADP(+) = L-glutamyl 5-phosphate + NADPH + H(+)</text>
        <dbReference type="Rhea" id="RHEA:19541"/>
        <dbReference type="ChEBI" id="CHEBI:15378"/>
        <dbReference type="ChEBI" id="CHEBI:43474"/>
        <dbReference type="ChEBI" id="CHEBI:57783"/>
        <dbReference type="ChEBI" id="CHEBI:58066"/>
        <dbReference type="ChEBI" id="CHEBI:58274"/>
        <dbReference type="ChEBI" id="CHEBI:58349"/>
        <dbReference type="EC" id="1.2.1.41"/>
    </reaction>
</comment>
<reference evidence="10 11" key="1">
    <citation type="submission" date="2018-10" db="EMBL/GenBank/DDBJ databases">
        <title>Phylogenomics of Brevibacillus.</title>
        <authorList>
            <person name="Dunlap C."/>
        </authorList>
    </citation>
    <scope>NUCLEOTIDE SEQUENCE [LARGE SCALE GENOMIC DNA]</scope>
    <source>
        <strain evidence="10 11">JCM 15716</strain>
    </source>
</reference>
<name>A0A3M8DD07_9BACL</name>